<reference evidence="1" key="1">
    <citation type="submission" date="2020-05" db="EMBL/GenBank/DDBJ databases">
        <authorList>
            <person name="Chiriac C."/>
            <person name="Salcher M."/>
            <person name="Ghai R."/>
            <person name="Kavagutti S V."/>
        </authorList>
    </citation>
    <scope>NUCLEOTIDE SEQUENCE</scope>
</reference>
<protein>
    <submittedName>
        <fullName evidence="1">Unannotated protein</fullName>
    </submittedName>
</protein>
<gene>
    <name evidence="1" type="ORF">UFOPK3992_01525</name>
</gene>
<accession>A0A6J7QIB2</accession>
<dbReference type="EMBL" id="CAFBOZ010000244">
    <property type="protein sequence ID" value="CAB5017440.1"/>
    <property type="molecule type" value="Genomic_DNA"/>
</dbReference>
<sequence>MTGLRLYGLLHLAESETTAANVRVSSFDDQVRVYALNALGLSRSLRAQGVDFTLLTNDSARVMAGVGDGAGEMVVEEIPFRVEIPSGISFYSAHFKLDVYSHLARLQHGYVGYCDLDVVCLRAVPPALVELMRAGTPACYDITDQVVPAHGADRVFADLALLSGGRSTGRWTGGEFIAGPPSFFARLVRTAKEVWPVYREVYPSLHHVSDEAVVSPAIEIMRSEGVDIADAGALDIVGRYWNLPVRHPQPPLSEFANDFLLHLPADKRYLASLAESGASDDADLFSDYRRHCQGWESRRRRLLMRIRSLLRRLAP</sequence>
<organism evidence="1">
    <name type="scientific">freshwater metagenome</name>
    <dbReference type="NCBI Taxonomy" id="449393"/>
    <lineage>
        <taxon>unclassified sequences</taxon>
        <taxon>metagenomes</taxon>
        <taxon>ecological metagenomes</taxon>
    </lineage>
</organism>
<name>A0A6J7QIB2_9ZZZZ</name>
<proteinExistence type="predicted"/>
<evidence type="ECO:0000313" key="1">
    <source>
        <dbReference type="EMBL" id="CAB5017440.1"/>
    </source>
</evidence>
<dbReference type="AlphaFoldDB" id="A0A6J7QIB2"/>